<evidence type="ECO:0000256" key="3">
    <source>
        <dbReference type="SAM" id="MobiDB-lite"/>
    </source>
</evidence>
<feature type="non-terminal residue" evidence="4">
    <location>
        <position position="1"/>
    </location>
</feature>
<proteinExistence type="inferred from homology"/>
<organism evidence="4 5">
    <name type="scientific">Polypterus senegalus</name>
    <name type="common">Senegal bichir</name>
    <dbReference type="NCBI Taxonomy" id="55291"/>
    <lineage>
        <taxon>Eukaryota</taxon>
        <taxon>Metazoa</taxon>
        <taxon>Chordata</taxon>
        <taxon>Craniata</taxon>
        <taxon>Vertebrata</taxon>
        <taxon>Euteleostomi</taxon>
        <taxon>Actinopterygii</taxon>
        <taxon>Polypteriformes</taxon>
        <taxon>Polypteridae</taxon>
        <taxon>Polypterus</taxon>
    </lineage>
</organism>
<feature type="non-terminal residue" evidence="4">
    <location>
        <position position="214"/>
    </location>
</feature>
<dbReference type="Gene3D" id="6.10.250.1050">
    <property type="match status" value="1"/>
</dbReference>
<evidence type="ECO:0000313" key="5">
    <source>
        <dbReference type="Proteomes" id="UP000886611"/>
    </source>
</evidence>
<dbReference type="EMBL" id="JAATIS010000859">
    <property type="protein sequence ID" value="KAG2467073.1"/>
    <property type="molecule type" value="Genomic_DNA"/>
</dbReference>
<keyword evidence="5" id="KW-1185">Reference proteome</keyword>
<reference evidence="4 5" key="1">
    <citation type="journal article" date="2021" name="Cell">
        <title>Tracing the genetic footprints of vertebrate landing in non-teleost ray-finned fishes.</title>
        <authorList>
            <person name="Bi X."/>
            <person name="Wang K."/>
            <person name="Yang L."/>
            <person name="Pan H."/>
            <person name="Jiang H."/>
            <person name="Wei Q."/>
            <person name="Fang M."/>
            <person name="Yu H."/>
            <person name="Zhu C."/>
            <person name="Cai Y."/>
            <person name="He Y."/>
            <person name="Gan X."/>
            <person name="Zeng H."/>
            <person name="Yu D."/>
            <person name="Zhu Y."/>
            <person name="Jiang H."/>
            <person name="Qiu Q."/>
            <person name="Yang H."/>
            <person name="Zhang Y.E."/>
            <person name="Wang W."/>
            <person name="Zhu M."/>
            <person name="He S."/>
            <person name="Zhang G."/>
        </authorList>
    </citation>
    <scope>NUCLEOTIDE SEQUENCE [LARGE SCALE GENOMIC DNA]</scope>
    <source>
        <strain evidence="4">Bchr_013</strain>
    </source>
</reference>
<feature type="compositionally biased region" description="Acidic residues" evidence="3">
    <location>
        <begin position="189"/>
        <end position="200"/>
    </location>
</feature>
<feature type="compositionally biased region" description="Acidic residues" evidence="3">
    <location>
        <begin position="140"/>
        <end position="153"/>
    </location>
</feature>
<dbReference type="InterPro" id="IPR007062">
    <property type="entry name" value="PPI-2"/>
</dbReference>
<accession>A0A8X7XEA3</accession>
<dbReference type="AlphaFoldDB" id="A0A8X7XEA3"/>
<feature type="region of interest" description="Disordered" evidence="3">
    <location>
        <begin position="189"/>
        <end position="214"/>
    </location>
</feature>
<sequence>MPWGPVTPALPPHQEVLGKIRTAPESCREDSWHFRHAGAWPEEECREHLGLIRGLYKRGRLHSFSAGVGWRQDKAREERVRVEAARRKALCGQDCVWGLAGDEEEGSVGDSESYEPLTADDLVKKLAAAEGSQPKIFMKEDDEDSEEEEELSPEEQAKKKQFKMKRKVHYNEGLNIKIAVQLIARELEEDDEEMKDETEVDNAHMDLPQDENGE</sequence>
<evidence type="ECO:0000256" key="1">
    <source>
        <dbReference type="ARBA" id="ARBA00005472"/>
    </source>
</evidence>
<evidence type="ECO:0000313" key="4">
    <source>
        <dbReference type="EMBL" id="KAG2467073.1"/>
    </source>
</evidence>
<comment type="similarity">
    <text evidence="1">Belongs to the protein phosphatase inhibitor 2 family.</text>
</comment>
<protein>
    <submittedName>
        <fullName evidence="4">IPP2 inhibitor</fullName>
    </submittedName>
</protein>
<keyword evidence="2" id="KW-0650">Protein phosphatase inhibitor</keyword>
<gene>
    <name evidence="4" type="primary">Ppp1r2_1</name>
    <name evidence="4" type="ORF">GTO96_0010454</name>
</gene>
<dbReference type="Pfam" id="PF04979">
    <property type="entry name" value="IPP-2"/>
    <property type="match status" value="1"/>
</dbReference>
<dbReference type="GO" id="GO:0009966">
    <property type="term" value="P:regulation of signal transduction"/>
    <property type="evidence" value="ECO:0007669"/>
    <property type="project" value="InterPro"/>
</dbReference>
<evidence type="ECO:0000256" key="2">
    <source>
        <dbReference type="ARBA" id="ARBA00023272"/>
    </source>
</evidence>
<comment type="caution">
    <text evidence="4">The sequence shown here is derived from an EMBL/GenBank/DDBJ whole genome shotgun (WGS) entry which is preliminary data.</text>
</comment>
<feature type="region of interest" description="Disordered" evidence="3">
    <location>
        <begin position="133"/>
        <end position="165"/>
    </location>
</feature>
<dbReference type="Proteomes" id="UP000886611">
    <property type="component" value="Unassembled WGS sequence"/>
</dbReference>
<dbReference type="GO" id="GO:0004864">
    <property type="term" value="F:protein phosphatase inhibitor activity"/>
    <property type="evidence" value="ECO:0007669"/>
    <property type="project" value="UniProtKB-KW"/>
</dbReference>
<name>A0A8X7XEA3_POLSE</name>